<comment type="caution">
    <text evidence="5">The sequence shown here is derived from an EMBL/GenBank/DDBJ whole genome shotgun (WGS) entry which is preliminary data.</text>
</comment>
<evidence type="ECO:0000256" key="3">
    <source>
        <dbReference type="ARBA" id="ARBA00023163"/>
    </source>
</evidence>
<keyword evidence="1" id="KW-0805">Transcription regulation</keyword>
<dbReference type="RefSeq" id="WP_155177321.1">
    <property type="nucleotide sequence ID" value="NZ_BAAAFL010000022.1"/>
</dbReference>
<reference evidence="5 6" key="1">
    <citation type="submission" date="2019-02" db="EMBL/GenBank/DDBJ databases">
        <authorList>
            <person name="Goldberg S.R."/>
            <person name="Haltli B.A."/>
            <person name="Correa H."/>
            <person name="Russell K.G."/>
        </authorList>
    </citation>
    <scope>NUCLEOTIDE SEQUENCE [LARGE SCALE GENOMIC DNA]</scope>
    <source>
        <strain evidence="5 6">JCM 16186</strain>
    </source>
</reference>
<dbReference type="Gene3D" id="1.10.10.60">
    <property type="entry name" value="Homeodomain-like"/>
    <property type="match status" value="2"/>
</dbReference>
<dbReference type="InterPro" id="IPR009057">
    <property type="entry name" value="Homeodomain-like_sf"/>
</dbReference>
<dbReference type="SMART" id="SM00342">
    <property type="entry name" value="HTH_ARAC"/>
    <property type="match status" value="1"/>
</dbReference>
<sequence length="189" mass="21593">MKDRIEHTLIYIKSNLHKPLDLSLLADVACVSPVHFHRSFKQVVGYTPGQYVELCKVKEGLELIKDRNNQVQDIAFHLGFKNYETFSRTFKKHCHIAPGDLQSLLYLIGENTEASAPLVVAGSRNIEDLYYLTNEAITNSVFSKSQLTDLQVCIISPREGYTGSRKVESRFNFEFAFDLSKTLRARFLD</sequence>
<dbReference type="PROSITE" id="PS01124">
    <property type="entry name" value="HTH_ARAC_FAMILY_2"/>
    <property type="match status" value="1"/>
</dbReference>
<dbReference type="PANTHER" id="PTHR47504">
    <property type="entry name" value="RIGHT ORIGIN-BINDING PROTEIN"/>
    <property type="match status" value="1"/>
</dbReference>
<dbReference type="PANTHER" id="PTHR47504:SF6">
    <property type="entry name" value="ARAC-FAMILY TRANSCRIPTIONAL REGULATOR"/>
    <property type="match status" value="1"/>
</dbReference>
<name>A0ABW9S0R3_9BACT</name>
<keyword evidence="2" id="KW-0238">DNA-binding</keyword>
<feature type="domain" description="HTH araC/xylS-type" evidence="4">
    <location>
        <begin position="6"/>
        <end position="104"/>
    </location>
</feature>
<keyword evidence="3" id="KW-0804">Transcription</keyword>
<dbReference type="Proteomes" id="UP000798808">
    <property type="component" value="Unassembled WGS sequence"/>
</dbReference>
<accession>A0ABW9S0R3</accession>
<evidence type="ECO:0000256" key="2">
    <source>
        <dbReference type="ARBA" id="ARBA00023125"/>
    </source>
</evidence>
<dbReference type="InterPro" id="IPR018060">
    <property type="entry name" value="HTH_AraC"/>
</dbReference>
<evidence type="ECO:0000256" key="1">
    <source>
        <dbReference type="ARBA" id="ARBA00023015"/>
    </source>
</evidence>
<dbReference type="EMBL" id="SMLW01000679">
    <property type="protein sequence ID" value="MTI29130.1"/>
    <property type="molecule type" value="Genomic_DNA"/>
</dbReference>
<evidence type="ECO:0000313" key="6">
    <source>
        <dbReference type="Proteomes" id="UP000798808"/>
    </source>
</evidence>
<dbReference type="SUPFAM" id="SSF46689">
    <property type="entry name" value="Homeodomain-like"/>
    <property type="match status" value="2"/>
</dbReference>
<evidence type="ECO:0000259" key="4">
    <source>
        <dbReference type="PROSITE" id="PS01124"/>
    </source>
</evidence>
<proteinExistence type="predicted"/>
<keyword evidence="6" id="KW-1185">Reference proteome</keyword>
<protein>
    <submittedName>
        <fullName evidence="5">AraC family transcriptional regulator</fullName>
    </submittedName>
</protein>
<dbReference type="InterPro" id="IPR050959">
    <property type="entry name" value="MarA-like"/>
</dbReference>
<dbReference type="Pfam" id="PF12833">
    <property type="entry name" value="HTH_18"/>
    <property type="match status" value="1"/>
</dbReference>
<evidence type="ECO:0000313" key="5">
    <source>
        <dbReference type="EMBL" id="MTI29130.1"/>
    </source>
</evidence>
<gene>
    <name evidence="5" type="ORF">E1163_29485</name>
</gene>
<organism evidence="5 6">
    <name type="scientific">Fulvivirga kasyanovii</name>
    <dbReference type="NCBI Taxonomy" id="396812"/>
    <lineage>
        <taxon>Bacteria</taxon>
        <taxon>Pseudomonadati</taxon>
        <taxon>Bacteroidota</taxon>
        <taxon>Cytophagia</taxon>
        <taxon>Cytophagales</taxon>
        <taxon>Fulvivirgaceae</taxon>
        <taxon>Fulvivirga</taxon>
    </lineage>
</organism>